<evidence type="ECO:0000313" key="2">
    <source>
        <dbReference type="EMBL" id="ABQ68528.1"/>
    </source>
</evidence>
<sequence>MYVNRHGKAPAARATWSDVRHQKMAVDIVCGMMVRLLRERNYRVVAPSLITSGGWGPAPGRWGVDEPEPGADAPDYPAAALERAGQLTFL</sequence>
<dbReference type="AlphaFoldDB" id="A0A9J9HBJ9"/>
<dbReference type="Proteomes" id="UP000001989">
    <property type="component" value="Chromosome"/>
</dbReference>
<evidence type="ECO:0000256" key="1">
    <source>
        <dbReference type="SAM" id="MobiDB-lite"/>
    </source>
</evidence>
<evidence type="ECO:0000313" key="3">
    <source>
        <dbReference type="Proteomes" id="UP000001989"/>
    </source>
</evidence>
<accession>A0A9J9HBJ9</accession>
<gene>
    <name evidence="2" type="ordered locus">Swit_2169</name>
</gene>
<organism evidence="2 3">
    <name type="scientific">Rhizorhabdus wittichii (strain DSM 6014 / CCUG 31198 / JCM 15750 / NBRC 105917 / EY 4224 / RW1)</name>
    <name type="common">Sphingomonas wittichii</name>
    <dbReference type="NCBI Taxonomy" id="392499"/>
    <lineage>
        <taxon>Bacteria</taxon>
        <taxon>Pseudomonadati</taxon>
        <taxon>Pseudomonadota</taxon>
        <taxon>Alphaproteobacteria</taxon>
        <taxon>Sphingomonadales</taxon>
        <taxon>Sphingomonadaceae</taxon>
        <taxon>Rhizorhabdus</taxon>
    </lineage>
</organism>
<feature type="region of interest" description="Disordered" evidence="1">
    <location>
        <begin position="57"/>
        <end position="76"/>
    </location>
</feature>
<proteinExistence type="predicted"/>
<protein>
    <submittedName>
        <fullName evidence="2">Uncharacterized protein</fullName>
    </submittedName>
</protein>
<keyword evidence="3" id="KW-1185">Reference proteome</keyword>
<name>A0A9J9HBJ9_RHIWR</name>
<reference evidence="2 3" key="1">
    <citation type="journal article" date="2010" name="J. Bacteriol.">
        <title>Genome sequence of the dioxin-mineralizing bacterium Sphingomonas wittichii RW1.</title>
        <authorList>
            <person name="Miller T.R."/>
            <person name="Delcher A.L."/>
            <person name="Salzberg S.L."/>
            <person name="Saunders E."/>
            <person name="Detter J.C."/>
            <person name="Halden R.U."/>
        </authorList>
    </citation>
    <scope>NUCLEOTIDE SEQUENCE [LARGE SCALE GENOMIC DNA]</scope>
    <source>
        <strain evidence="3">DSM 6014 / CCUG 31198 / JCM 15750 / NBRC 105917 / EY 4224 / RW1</strain>
    </source>
</reference>
<dbReference type="KEGG" id="swi:Swit_2169"/>
<dbReference type="EMBL" id="CP000699">
    <property type="protein sequence ID" value="ABQ68528.1"/>
    <property type="molecule type" value="Genomic_DNA"/>
</dbReference>